<dbReference type="SUPFAM" id="SSF109755">
    <property type="entry name" value="PhoU-like"/>
    <property type="match status" value="1"/>
</dbReference>
<evidence type="ECO:0000256" key="2">
    <source>
        <dbReference type="ARBA" id="ARBA00008107"/>
    </source>
</evidence>
<evidence type="ECO:0000259" key="9">
    <source>
        <dbReference type="Pfam" id="PF01895"/>
    </source>
</evidence>
<dbReference type="GO" id="GO:0045936">
    <property type="term" value="P:negative regulation of phosphate metabolic process"/>
    <property type="evidence" value="ECO:0007669"/>
    <property type="project" value="InterPro"/>
</dbReference>
<evidence type="ECO:0000256" key="6">
    <source>
        <dbReference type="ARBA" id="ARBA00022592"/>
    </source>
</evidence>
<evidence type="ECO:0000256" key="1">
    <source>
        <dbReference type="ARBA" id="ARBA00004496"/>
    </source>
</evidence>
<dbReference type="GO" id="GO:0030643">
    <property type="term" value="P:intracellular phosphate ion homeostasis"/>
    <property type="evidence" value="ECO:0007669"/>
    <property type="project" value="InterPro"/>
</dbReference>
<reference evidence="10 11" key="1">
    <citation type="submission" date="2019-02" db="EMBL/GenBank/DDBJ databases">
        <title>Deep-cultivation of Planctomycetes and their phenomic and genomic characterization uncovers novel biology.</title>
        <authorList>
            <person name="Wiegand S."/>
            <person name="Jogler M."/>
            <person name="Boedeker C."/>
            <person name="Pinto D."/>
            <person name="Vollmers J."/>
            <person name="Rivas-Marin E."/>
            <person name="Kohn T."/>
            <person name="Peeters S.H."/>
            <person name="Heuer A."/>
            <person name="Rast P."/>
            <person name="Oberbeckmann S."/>
            <person name="Bunk B."/>
            <person name="Jeske O."/>
            <person name="Meyerdierks A."/>
            <person name="Storesund J.E."/>
            <person name="Kallscheuer N."/>
            <person name="Luecker S."/>
            <person name="Lage O.M."/>
            <person name="Pohl T."/>
            <person name="Merkel B.J."/>
            <person name="Hornburger P."/>
            <person name="Mueller R.-W."/>
            <person name="Bruemmer F."/>
            <person name="Labrenz M."/>
            <person name="Spormann A.M."/>
            <person name="Op den Camp H."/>
            <person name="Overmann J."/>
            <person name="Amann R."/>
            <person name="Jetten M.S.M."/>
            <person name="Mascher T."/>
            <person name="Medema M.H."/>
            <person name="Devos D.P."/>
            <person name="Kaster A.-K."/>
            <person name="Ovreas L."/>
            <person name="Rohde M."/>
            <person name="Galperin M.Y."/>
            <person name="Jogler C."/>
        </authorList>
    </citation>
    <scope>NUCLEOTIDE SEQUENCE [LARGE SCALE GENOMIC DNA]</scope>
    <source>
        <strain evidence="10 11">V22</strain>
    </source>
</reference>
<evidence type="ECO:0000256" key="3">
    <source>
        <dbReference type="ARBA" id="ARBA00011738"/>
    </source>
</evidence>
<dbReference type="InterPro" id="IPR026022">
    <property type="entry name" value="PhoU_dom"/>
</dbReference>
<keyword evidence="5 8" id="KW-0963">Cytoplasm</keyword>
<dbReference type="PANTHER" id="PTHR42930">
    <property type="entry name" value="PHOSPHATE-SPECIFIC TRANSPORT SYSTEM ACCESSORY PROTEIN PHOU"/>
    <property type="match status" value="1"/>
</dbReference>
<evidence type="ECO:0000256" key="5">
    <source>
        <dbReference type="ARBA" id="ARBA00022490"/>
    </source>
</evidence>
<comment type="function">
    <text evidence="7 8">Plays a role in the regulation of phosphate uptake.</text>
</comment>
<evidence type="ECO:0000256" key="8">
    <source>
        <dbReference type="PIRNR" id="PIRNR003107"/>
    </source>
</evidence>
<dbReference type="InterPro" id="IPR038078">
    <property type="entry name" value="PhoU-like_sf"/>
</dbReference>
<dbReference type="OrthoDB" id="9814256at2"/>
<dbReference type="AlphaFoldDB" id="A0A517T7J1"/>
<keyword evidence="11" id="KW-1185">Reference proteome</keyword>
<dbReference type="FunFam" id="1.20.58.220:FF:000004">
    <property type="entry name" value="Phosphate-specific transport system accessory protein PhoU"/>
    <property type="match status" value="1"/>
</dbReference>
<evidence type="ECO:0000313" key="11">
    <source>
        <dbReference type="Proteomes" id="UP000319976"/>
    </source>
</evidence>
<evidence type="ECO:0000256" key="4">
    <source>
        <dbReference type="ARBA" id="ARBA00022448"/>
    </source>
</evidence>
<comment type="subunit">
    <text evidence="3 8">Homodimer.</text>
</comment>
<dbReference type="Proteomes" id="UP000319976">
    <property type="component" value="Chromosome"/>
</dbReference>
<dbReference type="PIRSF" id="PIRSF003107">
    <property type="entry name" value="PhoU"/>
    <property type="match status" value="1"/>
</dbReference>
<accession>A0A517T7J1</accession>
<dbReference type="PANTHER" id="PTHR42930:SF3">
    <property type="entry name" value="PHOSPHATE-SPECIFIC TRANSPORT SYSTEM ACCESSORY PROTEIN PHOU"/>
    <property type="match status" value="1"/>
</dbReference>
<organism evidence="10 11">
    <name type="scientific">Calycomorphotria hydatis</name>
    <dbReference type="NCBI Taxonomy" id="2528027"/>
    <lineage>
        <taxon>Bacteria</taxon>
        <taxon>Pseudomonadati</taxon>
        <taxon>Planctomycetota</taxon>
        <taxon>Planctomycetia</taxon>
        <taxon>Planctomycetales</taxon>
        <taxon>Planctomycetaceae</taxon>
        <taxon>Calycomorphotria</taxon>
    </lineage>
</organism>
<dbReference type="EMBL" id="CP036316">
    <property type="protein sequence ID" value="QDT64348.1"/>
    <property type="molecule type" value="Genomic_DNA"/>
</dbReference>
<protein>
    <recommendedName>
        <fullName evidence="8">Phosphate-specific transport system accessory protein PhoU</fullName>
    </recommendedName>
</protein>
<dbReference type="GO" id="GO:0006817">
    <property type="term" value="P:phosphate ion transport"/>
    <property type="evidence" value="ECO:0007669"/>
    <property type="project" value="UniProtKB-KW"/>
</dbReference>
<dbReference type="RefSeq" id="WP_145261438.1">
    <property type="nucleotide sequence ID" value="NZ_CP036316.1"/>
</dbReference>
<dbReference type="KEGG" id="chya:V22_15820"/>
<evidence type="ECO:0000256" key="7">
    <source>
        <dbReference type="ARBA" id="ARBA00056181"/>
    </source>
</evidence>
<keyword evidence="6 8" id="KW-0592">Phosphate transport</keyword>
<dbReference type="Pfam" id="PF01895">
    <property type="entry name" value="PhoU"/>
    <property type="match status" value="2"/>
</dbReference>
<feature type="domain" description="PhoU" evidence="9">
    <location>
        <begin position="16"/>
        <end position="104"/>
    </location>
</feature>
<comment type="similarity">
    <text evidence="2 8">Belongs to the PhoU family.</text>
</comment>
<dbReference type="NCBIfam" id="TIGR02135">
    <property type="entry name" value="phoU_full"/>
    <property type="match status" value="1"/>
</dbReference>
<feature type="domain" description="PhoU" evidence="9">
    <location>
        <begin position="120"/>
        <end position="203"/>
    </location>
</feature>
<dbReference type="Gene3D" id="1.20.58.220">
    <property type="entry name" value="Phosphate transport system protein phou homolog 2, domain 2"/>
    <property type="match status" value="1"/>
</dbReference>
<comment type="subcellular location">
    <subcellularLocation>
        <location evidence="1 8">Cytoplasm</location>
    </subcellularLocation>
</comment>
<dbReference type="GO" id="GO:0005737">
    <property type="term" value="C:cytoplasm"/>
    <property type="evidence" value="ECO:0007669"/>
    <property type="project" value="UniProtKB-SubCell"/>
</dbReference>
<gene>
    <name evidence="10" type="ORF">V22_15820</name>
</gene>
<keyword evidence="4 8" id="KW-0813">Transport</keyword>
<name>A0A517T7J1_9PLAN</name>
<sequence>MSIHLIRDLESLHRDILTMCAMTEELLGRAIDDIYKPVTELAAKLAEDDRRIDWYDVQIEEKCLKILALHQPVAIDLRRIITVLKISKELERCADLGVHIAERVEGFGGRPRIETPKRLPQMARFALDMLRRSIDAYVELDPDKARSVCSDDDIVDELNRDIIQELTETMKTRPDLVDAALHLFSATRHLERVADHATNIAEEAVYMVEGAIIRHRKKFPDRMPGEEFDLPPIDVAKSGRA</sequence>
<dbReference type="InterPro" id="IPR028366">
    <property type="entry name" value="PhoU"/>
</dbReference>
<evidence type="ECO:0000313" key="10">
    <source>
        <dbReference type="EMBL" id="QDT64348.1"/>
    </source>
</evidence>
<proteinExistence type="inferred from homology"/>